<dbReference type="InterPro" id="IPR053832">
    <property type="entry name" value="DUF6924"/>
</dbReference>
<comment type="caution">
    <text evidence="2">The sequence shown here is derived from an EMBL/GenBank/DDBJ whole genome shotgun (WGS) entry which is preliminary data.</text>
</comment>
<dbReference type="AlphaFoldDB" id="A0A4Z0HD04"/>
<gene>
    <name evidence="2" type="ORF">E4099_07225</name>
</gene>
<evidence type="ECO:0000313" key="3">
    <source>
        <dbReference type="Proteomes" id="UP000297948"/>
    </source>
</evidence>
<evidence type="ECO:0000313" key="2">
    <source>
        <dbReference type="EMBL" id="TGB15195.1"/>
    </source>
</evidence>
<evidence type="ECO:0000259" key="1">
    <source>
        <dbReference type="Pfam" id="PF21962"/>
    </source>
</evidence>
<protein>
    <recommendedName>
        <fullName evidence="1">DUF6924 domain-containing protein</fullName>
    </recommendedName>
</protein>
<proteinExistence type="predicted"/>
<accession>A0A4Z0HD04</accession>
<dbReference type="RefSeq" id="WP_135338108.1">
    <property type="nucleotide sequence ID" value="NZ_JBHLTX010000013.1"/>
</dbReference>
<dbReference type="Pfam" id="PF21962">
    <property type="entry name" value="DUF6924"/>
    <property type="match status" value="1"/>
</dbReference>
<feature type="domain" description="DUF6924" evidence="1">
    <location>
        <begin position="17"/>
        <end position="163"/>
    </location>
</feature>
<reference evidence="2 3" key="1">
    <citation type="submission" date="2019-03" db="EMBL/GenBank/DDBJ databases">
        <authorList>
            <person name="Gonzalez-Pimentel J.L."/>
        </authorList>
    </citation>
    <scope>NUCLEOTIDE SEQUENCE [LARGE SCALE GENOMIC DNA]</scope>
    <source>
        <strain evidence="2 3">JCM 31289</strain>
    </source>
</reference>
<name>A0A4Z0HD04_9ACTN</name>
<dbReference type="EMBL" id="SRID01000041">
    <property type="protein sequence ID" value="TGB15195.1"/>
    <property type="molecule type" value="Genomic_DNA"/>
</dbReference>
<keyword evidence="3" id="KW-1185">Reference proteome</keyword>
<dbReference type="OrthoDB" id="7854965at2"/>
<dbReference type="Proteomes" id="UP000297948">
    <property type="component" value="Unassembled WGS sequence"/>
</dbReference>
<organism evidence="2 3">
    <name type="scientific">Streptomyces palmae</name>
    <dbReference type="NCBI Taxonomy" id="1701085"/>
    <lineage>
        <taxon>Bacteria</taxon>
        <taxon>Bacillati</taxon>
        <taxon>Actinomycetota</taxon>
        <taxon>Actinomycetes</taxon>
        <taxon>Kitasatosporales</taxon>
        <taxon>Streptomycetaceae</taxon>
        <taxon>Streptomyces</taxon>
    </lineage>
</organism>
<sequence>MNRDRRPIRLPRADAAAPVLRTDFTDPADWNRLLTALETPVTFEEGSQDMNDYDRAVSYVVPIDKEAYRGLLPEAVLAAAPATGHDLPYDHLYLADAETFAAEDLPLLGIDLHVDEADDEPWPRVAPFRVPALRVAGVEINDSIANLFFREYHDTDWSDSGVHAAGPGTAVYEEYRLMDQMDQDEG</sequence>